<evidence type="ECO:0000256" key="4">
    <source>
        <dbReference type="ARBA" id="ARBA00022989"/>
    </source>
</evidence>
<evidence type="ECO:0000256" key="8">
    <source>
        <dbReference type="ARBA" id="ARBA00023224"/>
    </source>
</evidence>
<dbReference type="GO" id="GO:0005886">
    <property type="term" value="C:plasma membrane"/>
    <property type="evidence" value="ECO:0007669"/>
    <property type="project" value="UniProtKB-SubCell"/>
</dbReference>
<feature type="transmembrane region" description="Helical" evidence="9">
    <location>
        <begin position="54"/>
        <end position="75"/>
    </location>
</feature>
<proteinExistence type="predicted"/>
<comment type="subcellular location">
    <subcellularLocation>
        <location evidence="1">Cell membrane</location>
        <topology evidence="1">Multi-pass membrane protein</topology>
    </subcellularLocation>
</comment>
<evidence type="ECO:0000256" key="2">
    <source>
        <dbReference type="ARBA" id="ARBA00022475"/>
    </source>
</evidence>
<feature type="transmembrane region" description="Helical" evidence="9">
    <location>
        <begin position="273"/>
        <end position="296"/>
    </location>
</feature>
<organism evidence="11 13">
    <name type="scientific">Rotaria socialis</name>
    <dbReference type="NCBI Taxonomy" id="392032"/>
    <lineage>
        <taxon>Eukaryota</taxon>
        <taxon>Metazoa</taxon>
        <taxon>Spiralia</taxon>
        <taxon>Gnathifera</taxon>
        <taxon>Rotifera</taxon>
        <taxon>Eurotatoria</taxon>
        <taxon>Bdelloidea</taxon>
        <taxon>Philodinida</taxon>
        <taxon>Philodinidae</taxon>
        <taxon>Rotaria</taxon>
    </lineage>
</organism>
<accession>A0A819AMM6</accession>
<dbReference type="Gene3D" id="1.20.1070.10">
    <property type="entry name" value="Rhodopsin 7-helix transmembrane proteins"/>
    <property type="match status" value="1"/>
</dbReference>
<evidence type="ECO:0000259" key="10">
    <source>
        <dbReference type="PROSITE" id="PS50262"/>
    </source>
</evidence>
<protein>
    <recommendedName>
        <fullName evidence="10">G-protein coupled receptors family 1 profile domain-containing protein</fullName>
    </recommendedName>
</protein>
<evidence type="ECO:0000313" key="11">
    <source>
        <dbReference type="EMBL" id="CAF3787221.1"/>
    </source>
</evidence>
<keyword evidence="2" id="KW-1003">Cell membrane</keyword>
<dbReference type="EMBL" id="CAJNYT010005943">
    <property type="protein sequence ID" value="CAF3787221.1"/>
    <property type="molecule type" value="Genomic_DNA"/>
</dbReference>
<keyword evidence="4 9" id="KW-1133">Transmembrane helix</keyword>
<feature type="transmembrane region" description="Helical" evidence="9">
    <location>
        <begin position="95"/>
        <end position="115"/>
    </location>
</feature>
<dbReference type="PROSITE" id="PS50262">
    <property type="entry name" value="G_PROTEIN_RECEP_F1_2"/>
    <property type="match status" value="1"/>
</dbReference>
<feature type="transmembrane region" description="Helical" evidence="9">
    <location>
        <begin position="20"/>
        <end position="42"/>
    </location>
</feature>
<evidence type="ECO:0000256" key="6">
    <source>
        <dbReference type="ARBA" id="ARBA00023136"/>
    </source>
</evidence>
<dbReference type="Proteomes" id="UP000663848">
    <property type="component" value="Unassembled WGS sequence"/>
</dbReference>
<feature type="transmembrane region" description="Helical" evidence="9">
    <location>
        <begin position="190"/>
        <end position="213"/>
    </location>
</feature>
<dbReference type="AlphaFoldDB" id="A0A819AMM6"/>
<evidence type="ECO:0000256" key="3">
    <source>
        <dbReference type="ARBA" id="ARBA00022692"/>
    </source>
</evidence>
<evidence type="ECO:0000256" key="5">
    <source>
        <dbReference type="ARBA" id="ARBA00023040"/>
    </source>
</evidence>
<comment type="caution">
    <text evidence="11">The sequence shown here is derived from an EMBL/GenBank/DDBJ whole genome shotgun (WGS) entry which is preliminary data.</text>
</comment>
<dbReference type="PANTHER" id="PTHR24249:SF372">
    <property type="entry name" value="G-PROTEIN COUPLED RECEPTORS FAMILY 1 PROFILE DOMAIN-CONTAINING PROTEIN"/>
    <property type="match status" value="1"/>
</dbReference>
<evidence type="ECO:0000313" key="13">
    <source>
        <dbReference type="Proteomes" id="UP000663872"/>
    </source>
</evidence>
<dbReference type="GO" id="GO:0004930">
    <property type="term" value="F:G protein-coupled receptor activity"/>
    <property type="evidence" value="ECO:0007669"/>
    <property type="project" value="UniProtKB-KW"/>
</dbReference>
<gene>
    <name evidence="11" type="ORF">GRG538_LOCUS33340</name>
    <name evidence="12" type="ORF">QYT958_LOCUS32380</name>
</gene>
<dbReference type="PROSITE" id="PS00237">
    <property type="entry name" value="G_PROTEIN_RECEP_F1_1"/>
    <property type="match status" value="1"/>
</dbReference>
<keyword evidence="3 9" id="KW-0812">Transmembrane</keyword>
<sequence>MSTNDTSNMVNYAVAYSAKFAILVAFAIPSIVASIFIFAYFGWNRNTPIKDHNYSILVLLVVNFVQVTTDLSMPMDFYRLGGIVQPATSAYCTWWIWYEFSLNVINGFLMEWISIERHLLIFHSGFLRNLGAKKRRLLRIAPLALCMIWPPVYYCIVVIFSPMCENTRYFHSLLCGLPCYLRTSWGTFDLFFNVTFPVLIISIFNLALVVRVIHQSSMVVGRVQNNWRKQKKLAFQLGMISFVYLAAWIPLSIDHLGKIYIGPNFLLAHSDTLNFLVYLVPLVLPIVCVMSMYELIIQFKSRLFRQNSAMVMPVNGSTGQRQTRSIALNRTAIPNF</sequence>
<dbReference type="PANTHER" id="PTHR24249">
    <property type="entry name" value="HISTAMINE RECEPTOR-RELATED G-PROTEIN COUPLED RECEPTOR"/>
    <property type="match status" value="1"/>
</dbReference>
<keyword evidence="5" id="KW-0297">G-protein coupled receptor</keyword>
<feature type="transmembrane region" description="Helical" evidence="9">
    <location>
        <begin position="233"/>
        <end position="253"/>
    </location>
</feature>
<evidence type="ECO:0000313" key="12">
    <source>
        <dbReference type="EMBL" id="CAF4936031.1"/>
    </source>
</evidence>
<dbReference type="CDD" id="cd00637">
    <property type="entry name" value="7tm_classA_rhodopsin-like"/>
    <property type="match status" value="1"/>
</dbReference>
<evidence type="ECO:0000256" key="7">
    <source>
        <dbReference type="ARBA" id="ARBA00023170"/>
    </source>
</evidence>
<evidence type="ECO:0000256" key="9">
    <source>
        <dbReference type="SAM" id="Phobius"/>
    </source>
</evidence>
<keyword evidence="8" id="KW-0807">Transducer</keyword>
<feature type="transmembrane region" description="Helical" evidence="9">
    <location>
        <begin position="136"/>
        <end position="160"/>
    </location>
</feature>
<reference evidence="11" key="1">
    <citation type="submission" date="2021-02" db="EMBL/GenBank/DDBJ databases">
        <authorList>
            <person name="Nowell W R."/>
        </authorList>
    </citation>
    <scope>NUCLEOTIDE SEQUENCE</scope>
</reference>
<dbReference type="InterPro" id="IPR017452">
    <property type="entry name" value="GPCR_Rhodpsn_7TM"/>
</dbReference>
<dbReference type="Proteomes" id="UP000663872">
    <property type="component" value="Unassembled WGS sequence"/>
</dbReference>
<dbReference type="InterPro" id="IPR000276">
    <property type="entry name" value="GPCR_Rhodpsn"/>
</dbReference>
<keyword evidence="6 9" id="KW-0472">Membrane</keyword>
<dbReference type="SUPFAM" id="SSF81321">
    <property type="entry name" value="Family A G protein-coupled receptor-like"/>
    <property type="match status" value="1"/>
</dbReference>
<dbReference type="EMBL" id="CAJOBR010021130">
    <property type="protein sequence ID" value="CAF4936031.1"/>
    <property type="molecule type" value="Genomic_DNA"/>
</dbReference>
<feature type="domain" description="G-protein coupled receptors family 1 profile" evidence="10">
    <location>
        <begin position="33"/>
        <end position="288"/>
    </location>
</feature>
<evidence type="ECO:0000256" key="1">
    <source>
        <dbReference type="ARBA" id="ARBA00004651"/>
    </source>
</evidence>
<name>A0A819AMM6_9BILA</name>
<keyword evidence="7" id="KW-0675">Receptor</keyword>
<dbReference type="InterPro" id="IPR050569">
    <property type="entry name" value="TAAR"/>
</dbReference>